<evidence type="ECO:0000256" key="7">
    <source>
        <dbReference type="SAM" id="MobiDB-lite"/>
    </source>
</evidence>
<dbReference type="PANTHER" id="PTHR48007:SF22">
    <property type="entry name" value="PROTEIN STRUBBELIG-RECEPTOR FAMILY 3-LIKE ISOFORM X1"/>
    <property type="match status" value="1"/>
</dbReference>
<accession>A0A2Z7BRY1</accession>
<evidence type="ECO:0000256" key="6">
    <source>
        <dbReference type="ARBA" id="ARBA00023136"/>
    </source>
</evidence>
<dbReference type="Proteomes" id="UP000250235">
    <property type="component" value="Unassembled WGS sequence"/>
</dbReference>
<dbReference type="GO" id="GO:0005524">
    <property type="term" value="F:ATP binding"/>
    <property type="evidence" value="ECO:0007669"/>
    <property type="project" value="InterPro"/>
</dbReference>
<evidence type="ECO:0000256" key="2">
    <source>
        <dbReference type="ARBA" id="ARBA00022614"/>
    </source>
</evidence>
<protein>
    <submittedName>
        <fullName evidence="10">Protein STRUBBELIG-receptor FAMILY 3</fullName>
    </submittedName>
</protein>
<dbReference type="InterPro" id="IPR000719">
    <property type="entry name" value="Prot_kinase_dom"/>
</dbReference>
<sequence>DVSGNGLTNELPPSMGNLSSLTTLHLQNNHLSGTLDVLQNLPLRDLNVENNMFSGTIPQKLLSVPNFSLPSPSYSDVLSPPLAPATKADGPSAYQVLGSRRKEKKSKITWIAGLLVVGLVALVLCLFMSRRCRRRLSEKLTNRRSKGMDNVLVDTHTKDKSFKKPFTQVQKVPKEVVLHPIGEDSLRSNVIMEQGMDHSSNTTRLDEKRSPPEAPPTTPVPAERIVADPIVTYLTPRENASAVIDFAKSFTVASLQQYTNSFAPESFIGEGTLGSVYRAQLPDGKVLGVKKLDKAASGRLNDRQFLELVSSILKLHHENIVELIGYCHEHGQRLLVYNYCSNGMLTEALSVDDEINKKLSWNARMHLALQAAKALEYLHEVCQPPVVHGNFTSANVLLDDDLAVQVSDCGLAPLLPSNVFTQLQSSGYGAPELELGNYSWQSDVYSFGVVMLELLTGRKANDRLRPRGEQYLVRWAFSQLHDIDALSRMVDPSLAGAYPTKSLSRLADIVSLCIQPEPEFRPPMSEIVQKLLRMIQRDL</sequence>
<dbReference type="Gene3D" id="3.80.10.10">
    <property type="entry name" value="Ribonuclease Inhibitor"/>
    <property type="match status" value="1"/>
</dbReference>
<keyword evidence="10" id="KW-0675">Receptor</keyword>
<dbReference type="GO" id="GO:0004672">
    <property type="term" value="F:protein kinase activity"/>
    <property type="evidence" value="ECO:0007669"/>
    <property type="project" value="InterPro"/>
</dbReference>
<reference evidence="10 11" key="1">
    <citation type="journal article" date="2015" name="Proc. Natl. Acad. Sci. U.S.A.">
        <title>The resurrection genome of Boea hygrometrica: A blueprint for survival of dehydration.</title>
        <authorList>
            <person name="Xiao L."/>
            <person name="Yang G."/>
            <person name="Zhang L."/>
            <person name="Yang X."/>
            <person name="Zhao S."/>
            <person name="Ji Z."/>
            <person name="Zhou Q."/>
            <person name="Hu M."/>
            <person name="Wang Y."/>
            <person name="Chen M."/>
            <person name="Xu Y."/>
            <person name="Jin H."/>
            <person name="Xiao X."/>
            <person name="Hu G."/>
            <person name="Bao F."/>
            <person name="Hu Y."/>
            <person name="Wan P."/>
            <person name="Li L."/>
            <person name="Deng X."/>
            <person name="Kuang T."/>
            <person name="Xiang C."/>
            <person name="Zhu J.K."/>
            <person name="Oliver M.J."/>
            <person name="He Y."/>
        </authorList>
    </citation>
    <scope>NUCLEOTIDE SEQUENCE [LARGE SCALE GENOMIC DNA]</scope>
    <source>
        <strain evidence="11">cv. XS01</strain>
    </source>
</reference>
<dbReference type="GO" id="GO:0016020">
    <property type="term" value="C:membrane"/>
    <property type="evidence" value="ECO:0007669"/>
    <property type="project" value="UniProtKB-SubCell"/>
</dbReference>
<dbReference type="AlphaFoldDB" id="A0A2Z7BRY1"/>
<evidence type="ECO:0000256" key="4">
    <source>
        <dbReference type="ARBA" id="ARBA00022737"/>
    </source>
</evidence>
<keyword evidence="4" id="KW-0677">Repeat</keyword>
<evidence type="ECO:0000256" key="5">
    <source>
        <dbReference type="ARBA" id="ARBA00022989"/>
    </source>
</evidence>
<evidence type="ECO:0000259" key="9">
    <source>
        <dbReference type="PROSITE" id="PS50011"/>
    </source>
</evidence>
<organism evidence="10 11">
    <name type="scientific">Dorcoceras hygrometricum</name>
    <dbReference type="NCBI Taxonomy" id="472368"/>
    <lineage>
        <taxon>Eukaryota</taxon>
        <taxon>Viridiplantae</taxon>
        <taxon>Streptophyta</taxon>
        <taxon>Embryophyta</taxon>
        <taxon>Tracheophyta</taxon>
        <taxon>Spermatophyta</taxon>
        <taxon>Magnoliopsida</taxon>
        <taxon>eudicotyledons</taxon>
        <taxon>Gunneridae</taxon>
        <taxon>Pentapetalae</taxon>
        <taxon>asterids</taxon>
        <taxon>lamiids</taxon>
        <taxon>Lamiales</taxon>
        <taxon>Gesneriaceae</taxon>
        <taxon>Didymocarpoideae</taxon>
        <taxon>Trichosporeae</taxon>
        <taxon>Loxocarpinae</taxon>
        <taxon>Dorcoceras</taxon>
    </lineage>
</organism>
<feature type="non-terminal residue" evidence="10">
    <location>
        <position position="1"/>
    </location>
</feature>
<dbReference type="Gene3D" id="1.10.510.10">
    <property type="entry name" value="Transferase(Phosphotransferase) domain 1"/>
    <property type="match status" value="1"/>
</dbReference>
<evidence type="ECO:0000313" key="10">
    <source>
        <dbReference type="EMBL" id="KZV37144.1"/>
    </source>
</evidence>
<keyword evidence="3 8" id="KW-0812">Transmembrane</keyword>
<evidence type="ECO:0000256" key="1">
    <source>
        <dbReference type="ARBA" id="ARBA00004370"/>
    </source>
</evidence>
<dbReference type="InterPro" id="IPR046959">
    <property type="entry name" value="PRK1-6/SRF4-like"/>
</dbReference>
<dbReference type="OrthoDB" id="676979at2759"/>
<dbReference type="InterPro" id="IPR011009">
    <property type="entry name" value="Kinase-like_dom_sf"/>
</dbReference>
<dbReference type="Gene3D" id="3.30.200.20">
    <property type="entry name" value="Phosphorylase Kinase, domain 1"/>
    <property type="match status" value="1"/>
</dbReference>
<keyword evidence="6 8" id="KW-0472">Membrane</keyword>
<dbReference type="EMBL" id="KV003152">
    <property type="protein sequence ID" value="KZV37144.1"/>
    <property type="molecule type" value="Genomic_DNA"/>
</dbReference>
<feature type="domain" description="Protein kinase" evidence="9">
    <location>
        <begin position="262"/>
        <end position="535"/>
    </location>
</feature>
<dbReference type="InterPro" id="IPR001245">
    <property type="entry name" value="Ser-Thr/Tyr_kinase_cat_dom"/>
</dbReference>
<dbReference type="PROSITE" id="PS50011">
    <property type="entry name" value="PROTEIN_KINASE_DOM"/>
    <property type="match status" value="1"/>
</dbReference>
<name>A0A2Z7BRY1_9LAMI</name>
<dbReference type="SUPFAM" id="SSF52058">
    <property type="entry name" value="L domain-like"/>
    <property type="match status" value="1"/>
</dbReference>
<keyword evidence="5 8" id="KW-1133">Transmembrane helix</keyword>
<dbReference type="FunFam" id="3.30.200.20:FF:000125">
    <property type="entry name" value="Protein STRUBBELIG-RECEPTOR FAMILY 8"/>
    <property type="match status" value="1"/>
</dbReference>
<dbReference type="FunFam" id="1.10.510.10:FF:000095">
    <property type="entry name" value="protein STRUBBELIG-RECEPTOR FAMILY 8"/>
    <property type="match status" value="1"/>
</dbReference>
<dbReference type="PANTHER" id="PTHR48007">
    <property type="entry name" value="LEUCINE-RICH REPEAT RECEPTOR-LIKE PROTEIN KINASE PXC1"/>
    <property type="match status" value="1"/>
</dbReference>
<dbReference type="InterPro" id="IPR032675">
    <property type="entry name" value="LRR_dom_sf"/>
</dbReference>
<dbReference type="InterPro" id="IPR001611">
    <property type="entry name" value="Leu-rich_rpt"/>
</dbReference>
<evidence type="ECO:0000256" key="8">
    <source>
        <dbReference type="SAM" id="Phobius"/>
    </source>
</evidence>
<evidence type="ECO:0000313" key="11">
    <source>
        <dbReference type="Proteomes" id="UP000250235"/>
    </source>
</evidence>
<dbReference type="Pfam" id="PF07714">
    <property type="entry name" value="PK_Tyr_Ser-Thr"/>
    <property type="match status" value="1"/>
</dbReference>
<keyword evidence="11" id="KW-1185">Reference proteome</keyword>
<gene>
    <name evidence="10" type="ORF">F511_15064</name>
</gene>
<comment type="subcellular location">
    <subcellularLocation>
        <location evidence="1">Membrane</location>
    </subcellularLocation>
</comment>
<evidence type="ECO:0000256" key="3">
    <source>
        <dbReference type="ARBA" id="ARBA00022692"/>
    </source>
</evidence>
<proteinExistence type="predicted"/>
<keyword evidence="2" id="KW-0433">Leucine-rich repeat</keyword>
<dbReference type="SUPFAM" id="SSF56112">
    <property type="entry name" value="Protein kinase-like (PK-like)"/>
    <property type="match status" value="1"/>
</dbReference>
<dbReference type="PROSITE" id="PS51450">
    <property type="entry name" value="LRR"/>
    <property type="match status" value="1"/>
</dbReference>
<feature type="transmembrane region" description="Helical" evidence="8">
    <location>
        <begin position="108"/>
        <end position="129"/>
    </location>
</feature>
<feature type="region of interest" description="Disordered" evidence="7">
    <location>
        <begin position="196"/>
        <end position="221"/>
    </location>
</feature>